<protein>
    <submittedName>
        <fullName evidence="1">Uncharacterized protein</fullName>
    </submittedName>
</protein>
<gene>
    <name evidence="1" type="ORF">CTI11_04445</name>
</gene>
<organism evidence="1">
    <name type="scientific">Chryseobacterium sp. B5</name>
    <dbReference type="NCBI Taxonomy" id="2050562"/>
    <lineage>
        <taxon>Bacteria</taxon>
        <taxon>Pseudomonadati</taxon>
        <taxon>Bacteroidota</taxon>
        <taxon>Flavobacteriia</taxon>
        <taxon>Flavobacteriales</taxon>
        <taxon>Weeksellaceae</taxon>
        <taxon>Chryseobacterium group</taxon>
        <taxon>Chryseobacterium</taxon>
    </lineage>
</organism>
<name>A0A2G7TA98_9FLAO</name>
<evidence type="ECO:0000313" key="1">
    <source>
        <dbReference type="EMBL" id="PII36838.1"/>
    </source>
</evidence>
<proteinExistence type="predicted"/>
<comment type="caution">
    <text evidence="1">The sequence shown here is derived from an EMBL/GenBank/DDBJ whole genome shotgun (WGS) entry which is preliminary data.</text>
</comment>
<sequence>MSSMLSPWQAGIALGAAMLALTACDPRSPTVPTPKAVQSVALDVAAPAPALTLNFPERTRLPSTAKAGEPGLDSLAEYLGKYPYDGTNYLEQGVLADRLKALLGTSYPTLLSNMRTVGPLTKEGDVWSIVGLRPHQGGEEMGAIVIDPARNALRVWLLTDGKQTDFSDAAGADIAWPSQVQKSFAVVESNKPAS</sequence>
<accession>A0A2G7TA98</accession>
<dbReference type="EMBL" id="PEKC01000010">
    <property type="protein sequence ID" value="PII36838.1"/>
    <property type="molecule type" value="Genomic_DNA"/>
</dbReference>
<reference evidence="1" key="1">
    <citation type="submission" date="2017-10" db="EMBL/GenBank/DDBJ databases">
        <title>Chryseobacterium sp. B5 is a hydrocarbonoclastic and plant growth promoting bacterium.</title>
        <authorList>
            <person name="Thijs S."/>
            <person name="Gkorezis P."/>
            <person name="Van Hamme J."/>
        </authorList>
    </citation>
    <scope>NUCLEOTIDE SEQUENCE</scope>
    <source>
        <strain evidence="1">B5</strain>
    </source>
</reference>
<dbReference type="AlphaFoldDB" id="A0A2G7TA98"/>